<accession>C1F483</accession>
<feature type="transmembrane region" description="Helical" evidence="1">
    <location>
        <begin position="6"/>
        <end position="24"/>
    </location>
</feature>
<dbReference type="Proteomes" id="UP000002207">
    <property type="component" value="Chromosome"/>
</dbReference>
<reference evidence="2 3" key="1">
    <citation type="journal article" date="2009" name="Appl. Environ. Microbiol.">
        <title>Three genomes from the phylum Acidobacteria provide insight into the lifestyles of these microorganisms in soils.</title>
        <authorList>
            <person name="Ward N.L."/>
            <person name="Challacombe J.F."/>
            <person name="Janssen P.H."/>
            <person name="Henrissat B."/>
            <person name="Coutinho P.M."/>
            <person name="Wu M."/>
            <person name="Xie G."/>
            <person name="Haft D.H."/>
            <person name="Sait M."/>
            <person name="Badger J."/>
            <person name="Barabote R.D."/>
            <person name="Bradley B."/>
            <person name="Brettin T.S."/>
            <person name="Brinkac L.M."/>
            <person name="Bruce D."/>
            <person name="Creasy T."/>
            <person name="Daugherty S.C."/>
            <person name="Davidsen T.M."/>
            <person name="DeBoy R.T."/>
            <person name="Detter J.C."/>
            <person name="Dodson R.J."/>
            <person name="Durkin A.S."/>
            <person name="Ganapathy A."/>
            <person name="Gwinn-Giglio M."/>
            <person name="Han C.S."/>
            <person name="Khouri H."/>
            <person name="Kiss H."/>
            <person name="Kothari S.P."/>
            <person name="Madupu R."/>
            <person name="Nelson K.E."/>
            <person name="Nelson W.C."/>
            <person name="Paulsen I."/>
            <person name="Penn K."/>
            <person name="Ren Q."/>
            <person name="Rosovitz M.J."/>
            <person name="Selengut J.D."/>
            <person name="Shrivastava S."/>
            <person name="Sullivan S.A."/>
            <person name="Tapia R."/>
            <person name="Thompson L.S."/>
            <person name="Watkins K.L."/>
            <person name="Yang Q."/>
            <person name="Yu C."/>
            <person name="Zafar N."/>
            <person name="Zhou L."/>
            <person name="Kuske C.R."/>
        </authorList>
    </citation>
    <scope>NUCLEOTIDE SEQUENCE [LARGE SCALE GENOMIC DNA]</scope>
    <source>
        <strain evidence="3">ATCC 51196 / DSM 11244 / BCRC 80197 / JCM 7670 / NBRC 15755 / NCIMB 13165 / 161</strain>
    </source>
</reference>
<dbReference type="STRING" id="240015.ACP_1111"/>
<keyword evidence="1" id="KW-1133">Transmembrane helix</keyword>
<organism evidence="2 3">
    <name type="scientific">Acidobacterium capsulatum (strain ATCC 51196 / DSM 11244 / BCRC 80197 / JCM 7670 / NBRC 15755 / NCIMB 13165 / 161)</name>
    <dbReference type="NCBI Taxonomy" id="240015"/>
    <lineage>
        <taxon>Bacteria</taxon>
        <taxon>Pseudomonadati</taxon>
        <taxon>Acidobacteriota</taxon>
        <taxon>Terriglobia</taxon>
        <taxon>Terriglobales</taxon>
        <taxon>Acidobacteriaceae</taxon>
        <taxon>Acidobacterium</taxon>
    </lineage>
</organism>
<keyword evidence="1" id="KW-0812">Transmembrane</keyword>
<dbReference type="InParanoid" id="C1F483"/>
<evidence type="ECO:0000313" key="2">
    <source>
        <dbReference type="EMBL" id="ACO34625.1"/>
    </source>
</evidence>
<evidence type="ECO:0000256" key="1">
    <source>
        <dbReference type="SAM" id="Phobius"/>
    </source>
</evidence>
<dbReference type="AlphaFoldDB" id="C1F483"/>
<dbReference type="HOGENOM" id="CLU_3394621_0_0_0"/>
<name>C1F483_ACIC5</name>
<keyword evidence="3" id="KW-1185">Reference proteome</keyword>
<evidence type="ECO:0000313" key="3">
    <source>
        <dbReference type="Proteomes" id="UP000002207"/>
    </source>
</evidence>
<protein>
    <submittedName>
        <fullName evidence="2">Uncharacterized protein</fullName>
    </submittedName>
</protein>
<gene>
    <name evidence="2" type="ordered locus">ACP_1111</name>
</gene>
<dbReference type="KEGG" id="aca:ACP_1111"/>
<dbReference type="EMBL" id="CP001472">
    <property type="protein sequence ID" value="ACO34625.1"/>
    <property type="molecule type" value="Genomic_DNA"/>
</dbReference>
<keyword evidence="1" id="KW-0472">Membrane</keyword>
<sequence>MISTTLIRIIAGIGIVVVAAILVMRRKNKAA</sequence>
<proteinExistence type="predicted"/>